<evidence type="ECO:0008006" key="4">
    <source>
        <dbReference type="Google" id="ProtNLM"/>
    </source>
</evidence>
<organism evidence="2 3">
    <name type="scientific">Phycomyces blakesleeanus</name>
    <dbReference type="NCBI Taxonomy" id="4837"/>
    <lineage>
        <taxon>Eukaryota</taxon>
        <taxon>Fungi</taxon>
        <taxon>Fungi incertae sedis</taxon>
        <taxon>Mucoromycota</taxon>
        <taxon>Mucoromycotina</taxon>
        <taxon>Mucoromycetes</taxon>
        <taxon>Mucorales</taxon>
        <taxon>Phycomycetaceae</taxon>
        <taxon>Phycomyces</taxon>
    </lineage>
</organism>
<keyword evidence="1" id="KW-0472">Membrane</keyword>
<sequence>MEKKRNRGSLSRNQPESIKRKELCTKTTTTTTKKGCYLYRFFLIDFRLFFVLFYFVIYSFIYICMYTQNYTCIYHYFSYPQLLYSLSLYTRPHTSIQEYKPTNTKSQRHIDKDFYIQICRCVSIILPLHSPAVAIFYFLSLFHYTPSQCVYMICIYTACSPNQTKTIN</sequence>
<dbReference type="Proteomes" id="UP001448207">
    <property type="component" value="Unassembled WGS sequence"/>
</dbReference>
<evidence type="ECO:0000313" key="3">
    <source>
        <dbReference type="Proteomes" id="UP001448207"/>
    </source>
</evidence>
<comment type="caution">
    <text evidence="2">The sequence shown here is derived from an EMBL/GenBank/DDBJ whole genome shotgun (WGS) entry which is preliminary data.</text>
</comment>
<evidence type="ECO:0000256" key="1">
    <source>
        <dbReference type="SAM" id="Phobius"/>
    </source>
</evidence>
<feature type="transmembrane region" description="Helical" evidence="1">
    <location>
        <begin position="41"/>
        <end position="63"/>
    </location>
</feature>
<reference evidence="2 3" key="1">
    <citation type="submission" date="2024-04" db="EMBL/GenBank/DDBJ databases">
        <title>Symmetric and asymmetric DNA N6-adenine methylation regulates different biological responses in Mucorales.</title>
        <authorList>
            <consortium name="Lawrence Berkeley National Laboratory"/>
            <person name="Lax C."/>
            <person name="Mondo S.J."/>
            <person name="Osorio-Concepcion M."/>
            <person name="Muszewska A."/>
            <person name="Corrochano-Luque M."/>
            <person name="Gutierrez G."/>
            <person name="Riley R."/>
            <person name="Lipzen A."/>
            <person name="Guo J."/>
            <person name="Hundley H."/>
            <person name="Amirebrahimi M."/>
            <person name="Ng V."/>
            <person name="Lorenzo-Gutierrez D."/>
            <person name="Binder U."/>
            <person name="Yang J."/>
            <person name="Song Y."/>
            <person name="Canovas D."/>
            <person name="Navarro E."/>
            <person name="Freitag M."/>
            <person name="Gabaldon T."/>
            <person name="Grigoriev I.V."/>
            <person name="Corrochano L.M."/>
            <person name="Nicolas F.E."/>
            <person name="Garre V."/>
        </authorList>
    </citation>
    <scope>NUCLEOTIDE SEQUENCE [LARGE SCALE GENOMIC DNA]</scope>
    <source>
        <strain evidence="2 3">L51</strain>
    </source>
</reference>
<dbReference type="EMBL" id="JBCLYO010000001">
    <property type="protein sequence ID" value="KAL0096360.1"/>
    <property type="molecule type" value="Genomic_DNA"/>
</dbReference>
<proteinExistence type="predicted"/>
<gene>
    <name evidence="2" type="ORF">J3Q64DRAFT_1017359</name>
</gene>
<keyword evidence="1" id="KW-0812">Transmembrane</keyword>
<name>A0ABR3BBX9_PHYBL</name>
<protein>
    <recommendedName>
        <fullName evidence="4">Transmembrane protein</fullName>
    </recommendedName>
</protein>
<accession>A0ABR3BBX9</accession>
<keyword evidence="1" id="KW-1133">Transmembrane helix</keyword>
<evidence type="ECO:0000313" key="2">
    <source>
        <dbReference type="EMBL" id="KAL0096360.1"/>
    </source>
</evidence>
<keyword evidence="3" id="KW-1185">Reference proteome</keyword>